<feature type="transmembrane region" description="Helical" evidence="5">
    <location>
        <begin position="156"/>
        <end position="174"/>
    </location>
</feature>
<evidence type="ECO:0000256" key="5">
    <source>
        <dbReference type="SAM" id="Phobius"/>
    </source>
</evidence>
<keyword evidence="4 5" id="KW-0472">Membrane</keyword>
<keyword evidence="2 5" id="KW-0812">Transmembrane</keyword>
<evidence type="ECO:0000256" key="1">
    <source>
        <dbReference type="ARBA" id="ARBA00004127"/>
    </source>
</evidence>
<organism evidence="7 8">
    <name type="scientific">Ornithinibacillus halotolerans</name>
    <dbReference type="NCBI Taxonomy" id="1274357"/>
    <lineage>
        <taxon>Bacteria</taxon>
        <taxon>Bacillati</taxon>
        <taxon>Bacillota</taxon>
        <taxon>Bacilli</taxon>
        <taxon>Bacillales</taxon>
        <taxon>Bacillaceae</taxon>
        <taxon>Ornithinibacillus</taxon>
    </lineage>
</organism>
<dbReference type="InterPro" id="IPR023894">
    <property type="entry name" value="Sporulation_SdpB"/>
</dbReference>
<dbReference type="InterPro" id="IPR011020">
    <property type="entry name" value="HTTM-like"/>
</dbReference>
<reference evidence="7" key="2">
    <citation type="submission" date="2020-09" db="EMBL/GenBank/DDBJ databases">
        <authorList>
            <person name="Sun Q."/>
            <person name="Zhou Y."/>
        </authorList>
    </citation>
    <scope>NUCLEOTIDE SEQUENCE</scope>
    <source>
        <strain evidence="7">CGMCC 1.12408</strain>
    </source>
</reference>
<proteinExistence type="predicted"/>
<feature type="transmembrane region" description="Helical" evidence="5">
    <location>
        <begin position="21"/>
        <end position="40"/>
    </location>
</feature>
<dbReference type="PANTHER" id="PTHR39535">
    <property type="entry name" value="SPORULATION-DELAYING PROTEIN SDPB"/>
    <property type="match status" value="1"/>
</dbReference>
<evidence type="ECO:0000313" key="7">
    <source>
        <dbReference type="EMBL" id="GGA91153.1"/>
    </source>
</evidence>
<dbReference type="PANTHER" id="PTHR39535:SF2">
    <property type="entry name" value="HTTM DOMAIN-CONTAINING PROTEIN"/>
    <property type="match status" value="1"/>
</dbReference>
<gene>
    <name evidence="7" type="primary">yitO</name>
    <name evidence="7" type="ORF">GCM10008025_37090</name>
</gene>
<comment type="subcellular location">
    <subcellularLocation>
        <location evidence="1">Endomembrane system</location>
        <topology evidence="1">Multi-pass membrane protein</topology>
    </subcellularLocation>
</comment>
<evidence type="ECO:0000313" key="8">
    <source>
        <dbReference type="Proteomes" id="UP000613512"/>
    </source>
</evidence>
<evidence type="ECO:0000259" key="6">
    <source>
        <dbReference type="SMART" id="SM00752"/>
    </source>
</evidence>
<dbReference type="AlphaFoldDB" id="A0A916WES4"/>
<protein>
    <recommendedName>
        <fullName evidence="6">HTTM-like domain-containing protein</fullName>
    </recommendedName>
</protein>
<comment type="caution">
    <text evidence="7">The sequence shown here is derived from an EMBL/GenBank/DDBJ whole genome shotgun (WGS) entry which is preliminary data.</text>
</comment>
<dbReference type="InterPro" id="IPR052964">
    <property type="entry name" value="Sporulation_signal_mat"/>
</dbReference>
<accession>A0A916WES4</accession>
<dbReference type="GO" id="GO:0012505">
    <property type="term" value="C:endomembrane system"/>
    <property type="evidence" value="ECO:0007669"/>
    <property type="project" value="UniProtKB-SubCell"/>
</dbReference>
<evidence type="ECO:0000256" key="2">
    <source>
        <dbReference type="ARBA" id="ARBA00022692"/>
    </source>
</evidence>
<sequence length="308" mass="34844">MFKVINEKINHSVLNFNPLSNVYGLARSFIALGTLVTLLFNSTDTLFRPMAGIDDYPSGIGAISLFNLVPNETIYLTIVKWLFVIGLIVIMSGWRPRYTGILHWYIAYSFNTAAATLDGGDQVAVVLTFLLIPITLADSRKWHWDRADLPSEGHKVFTAVPYFFIRVQVAVIYFHSTIAKLFNPEWRDGTAVYYYLNDPMLGLNDIFLTLVNPILNGPLVVLPTWGTLILQFVLFAAFFAPKSAWNYYLIIGIVMHEIFALMLGLASFSITMIGALILYLRPLDQPFKFFKGGDAYKEEEPIYLERAS</sequence>
<reference evidence="7" key="1">
    <citation type="journal article" date="2014" name="Int. J. Syst. Evol. Microbiol.">
        <title>Complete genome sequence of Corynebacterium casei LMG S-19264T (=DSM 44701T), isolated from a smear-ripened cheese.</title>
        <authorList>
            <consortium name="US DOE Joint Genome Institute (JGI-PGF)"/>
            <person name="Walter F."/>
            <person name="Albersmeier A."/>
            <person name="Kalinowski J."/>
            <person name="Ruckert C."/>
        </authorList>
    </citation>
    <scope>NUCLEOTIDE SEQUENCE</scope>
    <source>
        <strain evidence="7">CGMCC 1.12408</strain>
    </source>
</reference>
<feature type="transmembrane region" description="Helical" evidence="5">
    <location>
        <begin position="247"/>
        <end position="280"/>
    </location>
</feature>
<evidence type="ECO:0000256" key="4">
    <source>
        <dbReference type="ARBA" id="ARBA00023136"/>
    </source>
</evidence>
<feature type="transmembrane region" description="Helical" evidence="5">
    <location>
        <begin position="115"/>
        <end position="136"/>
    </location>
</feature>
<keyword evidence="8" id="KW-1185">Reference proteome</keyword>
<dbReference type="SMART" id="SM00752">
    <property type="entry name" value="HTTM"/>
    <property type="match status" value="1"/>
</dbReference>
<dbReference type="RefSeq" id="WP_188386169.1">
    <property type="nucleotide sequence ID" value="NZ_BMEY01000028.1"/>
</dbReference>
<name>A0A916WES4_9BACI</name>
<dbReference type="EMBL" id="BMEY01000028">
    <property type="protein sequence ID" value="GGA91153.1"/>
    <property type="molecule type" value="Genomic_DNA"/>
</dbReference>
<feature type="domain" description="HTTM-like" evidence="6">
    <location>
        <begin position="15"/>
        <end position="284"/>
    </location>
</feature>
<dbReference type="NCBIfam" id="TIGR04033">
    <property type="entry name" value="export_SdpB"/>
    <property type="match status" value="1"/>
</dbReference>
<feature type="transmembrane region" description="Helical" evidence="5">
    <location>
        <begin position="219"/>
        <end position="241"/>
    </location>
</feature>
<keyword evidence="3 5" id="KW-1133">Transmembrane helix</keyword>
<dbReference type="Proteomes" id="UP000613512">
    <property type="component" value="Unassembled WGS sequence"/>
</dbReference>
<feature type="transmembrane region" description="Helical" evidence="5">
    <location>
        <begin position="74"/>
        <end position="94"/>
    </location>
</feature>
<evidence type="ECO:0000256" key="3">
    <source>
        <dbReference type="ARBA" id="ARBA00022989"/>
    </source>
</evidence>